<gene>
    <name evidence="10" type="ORF">Cocul_02040</name>
</gene>
<keyword evidence="5 9" id="KW-0732">Signal</keyword>
<name>A0A0Q0Z1K2_9CORY</name>
<feature type="region of interest" description="Disordered" evidence="8">
    <location>
        <begin position="25"/>
        <end position="47"/>
    </location>
</feature>
<dbReference type="Gene3D" id="3.40.50.1820">
    <property type="entry name" value="alpha/beta hydrolase"/>
    <property type="match status" value="1"/>
</dbReference>
<dbReference type="AlphaFoldDB" id="A0A0Q0Z1K2"/>
<dbReference type="GO" id="GO:0004144">
    <property type="term" value="F:diacylglycerol O-acyltransferase activity"/>
    <property type="evidence" value="ECO:0007669"/>
    <property type="project" value="UniProtKB-EC"/>
</dbReference>
<accession>A0A0Q0Z1K2</accession>
<dbReference type="Proteomes" id="UP000050517">
    <property type="component" value="Unassembled WGS sequence"/>
</dbReference>
<dbReference type="InterPro" id="IPR029058">
    <property type="entry name" value="AB_hydrolase_fold"/>
</dbReference>
<feature type="signal peptide" evidence="9">
    <location>
        <begin position="1"/>
        <end position="22"/>
    </location>
</feature>
<dbReference type="PATRIC" id="fig|1544416.3.peg.2035"/>
<evidence type="ECO:0000313" key="11">
    <source>
        <dbReference type="Proteomes" id="UP000050517"/>
    </source>
</evidence>
<dbReference type="PANTHER" id="PTHR43037">
    <property type="entry name" value="UNNAMED PRODUCT-RELATED"/>
    <property type="match status" value="1"/>
</dbReference>
<dbReference type="InterPro" id="IPR050955">
    <property type="entry name" value="Plant_Biomass_Hydrol_Est"/>
</dbReference>
<evidence type="ECO:0000256" key="2">
    <source>
        <dbReference type="ARBA" id="ARBA00005874"/>
    </source>
</evidence>
<dbReference type="GO" id="GO:0050348">
    <property type="term" value="F:trehalose O-mycolyltransferase activity"/>
    <property type="evidence" value="ECO:0007669"/>
    <property type="project" value="UniProtKB-EC"/>
</dbReference>
<dbReference type="EC" id="2.3.1.20" evidence="4"/>
<dbReference type="OrthoDB" id="9764953at2"/>
<reference evidence="10 11" key="1">
    <citation type="submission" date="2015-10" db="EMBL/GenBank/DDBJ databases">
        <title>Corynebacteirum lowii and Corynebacterium oculi species nova, derived from human clinical disease and and emended description of Corynebacterium mastiditis.</title>
        <authorList>
            <person name="Bernard K."/>
            <person name="Pacheco A.L."/>
            <person name="Mcdougall C."/>
            <person name="Burtx T."/>
            <person name="Weibe D."/>
            <person name="Tyler S."/>
            <person name="Olson A.B."/>
            <person name="Cnockaert M."/>
            <person name="Eguchi H."/>
            <person name="Kuwahara T."/>
            <person name="Nakayama-Imaohji H."/>
            <person name="Boudewijins M."/>
            <person name="Van Hoecke F."/>
            <person name="Bernier A.-M."/>
            <person name="Vandamme P."/>
        </authorList>
    </citation>
    <scope>NUCLEOTIDE SEQUENCE [LARGE SCALE GENOMIC DNA]</scope>
    <source>
        <strain evidence="10 11">NML 130210</strain>
    </source>
</reference>
<comment type="catalytic activity">
    <reaction evidence="1">
        <text>2 alpha,alpha'-trehalose 6-mycolate = alpha,alpha'-trehalose 6,6'-bismycolate + alpha,alpha-trehalose</text>
        <dbReference type="Rhea" id="RHEA:23472"/>
        <dbReference type="ChEBI" id="CHEBI:16551"/>
        <dbReference type="ChEBI" id="CHEBI:18195"/>
        <dbReference type="ChEBI" id="CHEBI:18234"/>
        <dbReference type="EC" id="2.3.1.122"/>
    </reaction>
</comment>
<evidence type="ECO:0000256" key="8">
    <source>
        <dbReference type="SAM" id="MobiDB-lite"/>
    </source>
</evidence>
<dbReference type="InterPro" id="IPR000801">
    <property type="entry name" value="Esterase-like"/>
</dbReference>
<comment type="caution">
    <text evidence="10">The sequence shown here is derived from an EMBL/GenBank/DDBJ whole genome shotgun (WGS) entry which is preliminary data.</text>
</comment>
<evidence type="ECO:0000256" key="9">
    <source>
        <dbReference type="SAM" id="SignalP"/>
    </source>
</evidence>
<dbReference type="PANTHER" id="PTHR43037:SF1">
    <property type="entry name" value="BLL1128 PROTEIN"/>
    <property type="match status" value="1"/>
</dbReference>
<dbReference type="InterPro" id="IPR006311">
    <property type="entry name" value="TAT_signal"/>
</dbReference>
<evidence type="ECO:0000256" key="7">
    <source>
        <dbReference type="ARBA" id="ARBA00048109"/>
    </source>
</evidence>
<dbReference type="PROSITE" id="PS51257">
    <property type="entry name" value="PROKAR_LIPOPROTEIN"/>
    <property type="match status" value="1"/>
</dbReference>
<dbReference type="PROSITE" id="PS51318">
    <property type="entry name" value="TAT"/>
    <property type="match status" value="1"/>
</dbReference>
<feature type="chain" id="PRO_5039712558" description="Acyl-CoA:diacylglycerol acyltransferase" evidence="9">
    <location>
        <begin position="23"/>
        <end position="336"/>
    </location>
</feature>
<evidence type="ECO:0000256" key="5">
    <source>
        <dbReference type="ARBA" id="ARBA00022729"/>
    </source>
</evidence>
<keyword evidence="11" id="KW-1185">Reference proteome</keyword>
<proteinExistence type="inferred from homology"/>
<organism evidence="10 11">
    <name type="scientific">Corynebacterium oculi</name>
    <dbReference type="NCBI Taxonomy" id="1544416"/>
    <lineage>
        <taxon>Bacteria</taxon>
        <taxon>Bacillati</taxon>
        <taxon>Actinomycetota</taxon>
        <taxon>Actinomycetes</taxon>
        <taxon>Mycobacteriales</taxon>
        <taxon>Corynebacteriaceae</taxon>
        <taxon>Corynebacterium</taxon>
    </lineage>
</organism>
<dbReference type="Pfam" id="PF00756">
    <property type="entry name" value="Esterase"/>
    <property type="match status" value="1"/>
</dbReference>
<evidence type="ECO:0000256" key="1">
    <source>
        <dbReference type="ARBA" id="ARBA00000697"/>
    </source>
</evidence>
<comment type="similarity">
    <text evidence="2">Belongs to the mycobacterial A85 antigen family.</text>
</comment>
<dbReference type="EMBL" id="LKST01000004">
    <property type="protein sequence ID" value="KQB83068.1"/>
    <property type="molecule type" value="Genomic_DNA"/>
</dbReference>
<dbReference type="EC" id="2.3.1.122" evidence="3"/>
<evidence type="ECO:0000256" key="4">
    <source>
        <dbReference type="ARBA" id="ARBA00013244"/>
    </source>
</evidence>
<protein>
    <recommendedName>
        <fullName evidence="6">Acyl-CoA:diacylglycerol acyltransferase</fullName>
        <ecNumber evidence="3">2.3.1.122</ecNumber>
        <ecNumber evidence="4">2.3.1.20</ecNumber>
    </recommendedName>
</protein>
<dbReference type="SUPFAM" id="SSF53474">
    <property type="entry name" value="alpha/beta-Hydrolases"/>
    <property type="match status" value="1"/>
</dbReference>
<sequence length="336" mass="36237">MPLNRRSFFHVMGVGAAGGLLAACGDSTSSSSSTTSPAASAADAAPSTTSGVAAEAASVPSLEELVAEVKDSFTQATYRDEQTGRELAYNVFLPRDYDPQGSYPLVHFIGDSSTVSTDPTTPLAQYGALIWASEVTQAQEKCIVVVPAYTETVLDDHDGYTTTEWVDVTARFLPWLQQEYAVDPQRIYGTGQSMGCMIHLVLGGKNPDLFTAFMFVDGQWDPTQLSGLGQATFLYHVAGGDDRAVEGQEATKTMLTEAGVDYAVAEEEWDATADPQTLERQTGALFAQGKKRNFSSFVAGTVLEANPTGFDMEHMSSFEPAYKLTGARRWLLEQRS</sequence>
<evidence type="ECO:0000313" key="10">
    <source>
        <dbReference type="EMBL" id="KQB83068.1"/>
    </source>
</evidence>
<dbReference type="RefSeq" id="WP_055123121.1">
    <property type="nucleotide sequence ID" value="NZ_LKST01000004.1"/>
</dbReference>
<evidence type="ECO:0000256" key="6">
    <source>
        <dbReference type="ARBA" id="ARBA00032572"/>
    </source>
</evidence>
<comment type="catalytic activity">
    <reaction evidence="7">
        <text>an acyl-CoA + a 1,2-diacyl-sn-glycerol = a triacyl-sn-glycerol + CoA</text>
        <dbReference type="Rhea" id="RHEA:10868"/>
        <dbReference type="ChEBI" id="CHEBI:17815"/>
        <dbReference type="ChEBI" id="CHEBI:57287"/>
        <dbReference type="ChEBI" id="CHEBI:58342"/>
        <dbReference type="ChEBI" id="CHEBI:64615"/>
        <dbReference type="EC" id="2.3.1.20"/>
    </reaction>
</comment>
<evidence type="ECO:0000256" key="3">
    <source>
        <dbReference type="ARBA" id="ARBA00012820"/>
    </source>
</evidence>